<evidence type="ECO:0000256" key="11">
    <source>
        <dbReference type="ARBA" id="ARBA00022801"/>
    </source>
</evidence>
<keyword evidence="13" id="KW-0862">Zinc</keyword>
<dbReference type="PANTHER" id="PTHR12053">
    <property type="entry name" value="PROTEASE FAMILY M28 PLASMA GLUTAMATE CARBOXYPEPTIDASE-RELATED"/>
    <property type="match status" value="1"/>
</dbReference>
<keyword evidence="9" id="KW-0479">Metal-binding</keyword>
<dbReference type="EMBL" id="UINC01003758">
    <property type="protein sequence ID" value="SVA09013.1"/>
    <property type="molecule type" value="Genomic_DNA"/>
</dbReference>
<evidence type="ECO:0000256" key="10">
    <source>
        <dbReference type="ARBA" id="ARBA00022729"/>
    </source>
</evidence>
<keyword evidence="7" id="KW-0121">Carboxypeptidase</keyword>
<keyword evidence="11" id="KW-0378">Hydrolase</keyword>
<evidence type="ECO:0000256" key="15">
    <source>
        <dbReference type="ARBA" id="ARBA00023049"/>
    </source>
</evidence>
<dbReference type="GO" id="GO:0046872">
    <property type="term" value="F:metal ion binding"/>
    <property type="evidence" value="ECO:0007669"/>
    <property type="project" value="UniProtKB-KW"/>
</dbReference>
<evidence type="ECO:0000259" key="22">
    <source>
        <dbReference type="Pfam" id="PF04389"/>
    </source>
</evidence>
<evidence type="ECO:0000256" key="12">
    <source>
        <dbReference type="ARBA" id="ARBA00022824"/>
    </source>
</evidence>
<dbReference type="GO" id="GO:0006508">
    <property type="term" value="P:proteolysis"/>
    <property type="evidence" value="ECO:0007669"/>
    <property type="project" value="UniProtKB-KW"/>
</dbReference>
<gene>
    <name evidence="23" type="ORF">METZ01_LOCUS61867</name>
</gene>
<dbReference type="GO" id="GO:0005764">
    <property type="term" value="C:lysosome"/>
    <property type="evidence" value="ECO:0007669"/>
    <property type="project" value="UniProtKB-SubCell"/>
</dbReference>
<proteinExistence type="predicted"/>
<dbReference type="SUPFAM" id="SSF53187">
    <property type="entry name" value="Zn-dependent exopeptidases"/>
    <property type="match status" value="1"/>
</dbReference>
<dbReference type="PANTHER" id="PTHR12053:SF3">
    <property type="entry name" value="CARBOXYPEPTIDASE Q"/>
    <property type="match status" value="1"/>
</dbReference>
<evidence type="ECO:0000256" key="18">
    <source>
        <dbReference type="ARBA" id="ARBA00023228"/>
    </source>
</evidence>
<dbReference type="GO" id="GO:0070573">
    <property type="term" value="F:metallodipeptidase activity"/>
    <property type="evidence" value="ECO:0007669"/>
    <property type="project" value="InterPro"/>
</dbReference>
<dbReference type="GO" id="GO:0005576">
    <property type="term" value="C:extracellular region"/>
    <property type="evidence" value="ECO:0007669"/>
    <property type="project" value="UniProtKB-SubCell"/>
</dbReference>
<evidence type="ECO:0000256" key="14">
    <source>
        <dbReference type="ARBA" id="ARBA00023034"/>
    </source>
</evidence>
<evidence type="ECO:0000256" key="2">
    <source>
        <dbReference type="ARBA" id="ARBA00004371"/>
    </source>
</evidence>
<keyword evidence="10" id="KW-0732">Signal</keyword>
<name>A0A381T5J5_9ZZZZ</name>
<dbReference type="GO" id="GO:0004180">
    <property type="term" value="F:carboxypeptidase activity"/>
    <property type="evidence" value="ECO:0007669"/>
    <property type="project" value="UniProtKB-KW"/>
</dbReference>
<evidence type="ECO:0000256" key="9">
    <source>
        <dbReference type="ARBA" id="ARBA00022723"/>
    </source>
</evidence>
<comment type="subunit">
    <text evidence="19">Homodimer. The monomeric form is inactive while the homodimer is active.</text>
</comment>
<sequence>MIFKLKLAHSAVLLTVCLSVATQAFDERVDSVINWKIRREATTNSRIMNTLHHLTDVYGPRLTGSPNHEASARWAVEQMEAWGLTNGHLEPWDFGHPGWLNERMTAHLLAPVKDPLVAEVLAWTPSTEGPVRATVYQLLLPDRLDEAKLVAHLDDVADDVAGKIVLVGEASVVPVTIDGPPRRRDYAELSAQYDPNNVPTSQPQRSAGPMRADDGVLSGRQVAQRVAKFLKEAGAAVQVNDAGRDHGQIRAFSNRTYDVEEAPPTLVMRNEDFGRIARLLRHGEVELEVDIVNSWYPEGEISFNAIAEIPGTDKADEVIMLGGHLDSWHAATGATDNGIGVTVMMEAARILQAIGVEPRRTIRVALWGGEEQGLLGSQAYVKEHFGSVENPKPAHAKFGGYFNIDSGTGQARAATVFGPREAAEVLRMALAPFSDLGVVGAGATMSRRRGGSDHTSFNEAGLPGIGMRQDPIQYGTYTWHTSLDTYERVIEQDAIKSAIAIAAAVYHLAMRDELLPRLGEQMPSLPGSSTQ</sequence>
<reference evidence="23" key="1">
    <citation type="submission" date="2018-05" db="EMBL/GenBank/DDBJ databases">
        <authorList>
            <person name="Lanie J.A."/>
            <person name="Ng W.-L."/>
            <person name="Kazmierczak K.M."/>
            <person name="Andrzejewski T.M."/>
            <person name="Davidsen T.M."/>
            <person name="Wayne K.J."/>
            <person name="Tettelin H."/>
            <person name="Glass J.I."/>
            <person name="Rusch D."/>
            <person name="Podicherti R."/>
            <person name="Tsui H.-C.T."/>
            <person name="Winkler M.E."/>
        </authorList>
    </citation>
    <scope>NUCLEOTIDE SEQUENCE</scope>
</reference>
<evidence type="ECO:0000256" key="4">
    <source>
        <dbReference type="ARBA" id="ARBA00004613"/>
    </source>
</evidence>
<evidence type="ECO:0000256" key="19">
    <source>
        <dbReference type="ARBA" id="ARBA00025833"/>
    </source>
</evidence>
<accession>A0A381T5J5</accession>
<feature type="region of interest" description="Disordered" evidence="21">
    <location>
        <begin position="189"/>
        <end position="212"/>
    </location>
</feature>
<evidence type="ECO:0000256" key="5">
    <source>
        <dbReference type="ARBA" id="ARBA00014116"/>
    </source>
</evidence>
<keyword evidence="16" id="KW-0865">Zymogen</keyword>
<feature type="region of interest" description="Disordered" evidence="21">
    <location>
        <begin position="445"/>
        <end position="464"/>
    </location>
</feature>
<dbReference type="AlphaFoldDB" id="A0A381T5J5"/>
<dbReference type="GO" id="GO:0005783">
    <property type="term" value="C:endoplasmic reticulum"/>
    <property type="evidence" value="ECO:0007669"/>
    <property type="project" value="UniProtKB-SubCell"/>
</dbReference>
<keyword evidence="6" id="KW-0964">Secreted</keyword>
<evidence type="ECO:0000256" key="6">
    <source>
        <dbReference type="ARBA" id="ARBA00022525"/>
    </source>
</evidence>
<dbReference type="Gene3D" id="3.40.630.10">
    <property type="entry name" value="Zn peptidases"/>
    <property type="match status" value="1"/>
</dbReference>
<evidence type="ECO:0000256" key="16">
    <source>
        <dbReference type="ARBA" id="ARBA00023145"/>
    </source>
</evidence>
<keyword evidence="17" id="KW-0325">Glycoprotein</keyword>
<evidence type="ECO:0000256" key="1">
    <source>
        <dbReference type="ARBA" id="ARBA00004240"/>
    </source>
</evidence>
<evidence type="ECO:0000256" key="21">
    <source>
        <dbReference type="SAM" id="MobiDB-lite"/>
    </source>
</evidence>
<keyword evidence="12" id="KW-0256">Endoplasmic reticulum</keyword>
<keyword evidence="15" id="KW-0482">Metalloprotease</keyword>
<keyword evidence="14" id="KW-0333">Golgi apparatus</keyword>
<evidence type="ECO:0000256" key="8">
    <source>
        <dbReference type="ARBA" id="ARBA00022670"/>
    </source>
</evidence>
<dbReference type="Gene3D" id="3.50.30.30">
    <property type="match status" value="1"/>
</dbReference>
<protein>
    <recommendedName>
        <fullName evidence="5">Carboxypeptidase Q</fullName>
    </recommendedName>
    <alternativeName>
        <fullName evidence="20">Plasma glutamate carboxypeptidase</fullName>
    </alternativeName>
</protein>
<evidence type="ECO:0000313" key="23">
    <source>
        <dbReference type="EMBL" id="SVA09013.1"/>
    </source>
</evidence>
<feature type="compositionally biased region" description="Polar residues" evidence="21">
    <location>
        <begin position="193"/>
        <end position="205"/>
    </location>
</feature>
<evidence type="ECO:0000256" key="17">
    <source>
        <dbReference type="ARBA" id="ARBA00023180"/>
    </source>
</evidence>
<dbReference type="Pfam" id="PF04389">
    <property type="entry name" value="Peptidase_M28"/>
    <property type="match status" value="1"/>
</dbReference>
<dbReference type="InterPro" id="IPR007484">
    <property type="entry name" value="Peptidase_M28"/>
</dbReference>
<organism evidence="23">
    <name type="scientific">marine metagenome</name>
    <dbReference type="NCBI Taxonomy" id="408172"/>
    <lineage>
        <taxon>unclassified sequences</taxon>
        <taxon>metagenomes</taxon>
        <taxon>ecological metagenomes</taxon>
    </lineage>
</organism>
<keyword evidence="18" id="KW-0458">Lysosome</keyword>
<comment type="subcellular location">
    <subcellularLocation>
        <location evidence="1">Endoplasmic reticulum</location>
    </subcellularLocation>
    <subcellularLocation>
        <location evidence="3">Golgi apparatus</location>
    </subcellularLocation>
    <subcellularLocation>
        <location evidence="2">Lysosome</location>
    </subcellularLocation>
    <subcellularLocation>
        <location evidence="4">Secreted</location>
    </subcellularLocation>
</comment>
<feature type="domain" description="Peptidase M28" evidence="22">
    <location>
        <begin position="304"/>
        <end position="504"/>
    </location>
</feature>
<evidence type="ECO:0000256" key="3">
    <source>
        <dbReference type="ARBA" id="ARBA00004555"/>
    </source>
</evidence>
<evidence type="ECO:0000256" key="7">
    <source>
        <dbReference type="ARBA" id="ARBA00022645"/>
    </source>
</evidence>
<evidence type="ECO:0000256" key="20">
    <source>
        <dbReference type="ARBA" id="ARBA00033328"/>
    </source>
</evidence>
<evidence type="ECO:0000256" key="13">
    <source>
        <dbReference type="ARBA" id="ARBA00022833"/>
    </source>
</evidence>
<keyword evidence="8" id="KW-0645">Protease</keyword>
<dbReference type="InterPro" id="IPR039866">
    <property type="entry name" value="CPQ"/>
</dbReference>
<dbReference type="GO" id="GO:0005794">
    <property type="term" value="C:Golgi apparatus"/>
    <property type="evidence" value="ECO:0007669"/>
    <property type="project" value="UniProtKB-SubCell"/>
</dbReference>